<dbReference type="InterPro" id="IPR050464">
    <property type="entry name" value="Zeta_carotene_desat/Oxidored"/>
</dbReference>
<dbReference type="Gene3D" id="3.50.50.60">
    <property type="entry name" value="FAD/NAD(P)-binding domain"/>
    <property type="match status" value="1"/>
</dbReference>
<dbReference type="SUPFAM" id="SSF51905">
    <property type="entry name" value="FAD/NAD(P)-binding domain"/>
    <property type="match status" value="1"/>
</dbReference>
<proteinExistence type="predicted"/>
<evidence type="ECO:0000259" key="1">
    <source>
        <dbReference type="Pfam" id="PF01593"/>
    </source>
</evidence>
<evidence type="ECO:0000313" key="3">
    <source>
        <dbReference type="Proteomes" id="UP000538566"/>
    </source>
</evidence>
<dbReference type="InterPro" id="IPR002937">
    <property type="entry name" value="Amino_oxidase"/>
</dbReference>
<feature type="domain" description="Amine oxidase" evidence="1">
    <location>
        <begin position="26"/>
        <end position="299"/>
    </location>
</feature>
<comment type="caution">
    <text evidence="2">The sequence shown here is derived from an EMBL/GenBank/DDBJ whole genome shotgun (WGS) entry which is preliminary data.</text>
</comment>
<dbReference type="PANTHER" id="PTHR42923">
    <property type="entry name" value="PROTOPORPHYRINOGEN OXIDASE"/>
    <property type="match status" value="1"/>
</dbReference>
<accession>A0A7W7AA51</accession>
<dbReference type="Proteomes" id="UP000538566">
    <property type="component" value="Unassembled WGS sequence"/>
</dbReference>
<reference evidence="2 3" key="1">
    <citation type="submission" date="2020-08" db="EMBL/GenBank/DDBJ databases">
        <title>Genomic Encyclopedia of Type Strains, Phase IV (KMG-IV): sequencing the most valuable type-strain genomes for metagenomic binning, comparative biology and taxonomic classification.</title>
        <authorList>
            <person name="Goeker M."/>
        </authorList>
    </citation>
    <scope>NUCLEOTIDE SEQUENCE [LARGE SCALE GENOMIC DNA]</scope>
    <source>
        <strain evidence="2 3">DSM 17507</strain>
    </source>
</reference>
<sequence length="448" mass="50376">MGIWVVMSRGGAPGGVLDIAVVGSGISGLSAAWLLSKRHRVTLFEADERLGGHSNTVEVDGVPVDTGFIVYNERTYPNLTALFAHLDVPTRETVMSFGVTLDQGRLEYSGDIRGLFAQRRNLVSPRFWSMLRDLARFYKAAPRDLPDLGDLGLGAYLDGLGCGPAFRDDHLYPMAAAIWSTPVRDIPHHPAAAFIRFFDNHGLLQFRERPRWRTVDGGSREYVKRMSASFADGMRLSSPVKQVRRLPDCVEINCRSGWERFDHVVLASHADQSLAMLADPDAEERRLLDAFPYRHNLAVLHADQRLMPRRRKVWSAWNYAAERGADAHQLSVTYWMNRLQHLSTEKDLFVTLNPLVEPDPALVYRRESYDHPVFDVAAGAAQKQLWSLQGRRRTWFCGAWFGAGFHEDGLQSGLAVAEQLGGLRRPWSVEEESGRIHVTHQALVPELA</sequence>
<protein>
    <recommendedName>
        <fullName evidence="1">Amine oxidase domain-containing protein</fullName>
    </recommendedName>
</protein>
<dbReference type="InterPro" id="IPR036188">
    <property type="entry name" value="FAD/NAD-bd_sf"/>
</dbReference>
<organism evidence="2 3">
    <name type="scientific">Novosphingobium taihuense</name>
    <dbReference type="NCBI Taxonomy" id="260085"/>
    <lineage>
        <taxon>Bacteria</taxon>
        <taxon>Pseudomonadati</taxon>
        <taxon>Pseudomonadota</taxon>
        <taxon>Alphaproteobacteria</taxon>
        <taxon>Sphingomonadales</taxon>
        <taxon>Sphingomonadaceae</taxon>
        <taxon>Novosphingobium</taxon>
    </lineage>
</organism>
<dbReference type="Gene3D" id="3.30.70.1990">
    <property type="match status" value="1"/>
</dbReference>
<dbReference type="PANTHER" id="PTHR42923:SF17">
    <property type="entry name" value="AMINE OXIDASE DOMAIN-CONTAINING PROTEIN"/>
    <property type="match status" value="1"/>
</dbReference>
<gene>
    <name evidence="2" type="ORF">GGR37_001360</name>
</gene>
<dbReference type="AlphaFoldDB" id="A0A7W7AA51"/>
<dbReference type="Pfam" id="PF01593">
    <property type="entry name" value="Amino_oxidase"/>
    <property type="match status" value="1"/>
</dbReference>
<dbReference type="EMBL" id="JACHOA010000002">
    <property type="protein sequence ID" value="MBB4613101.1"/>
    <property type="molecule type" value="Genomic_DNA"/>
</dbReference>
<keyword evidence="3" id="KW-1185">Reference proteome</keyword>
<dbReference type="Gene3D" id="1.10.405.20">
    <property type="match status" value="1"/>
</dbReference>
<dbReference type="RefSeq" id="WP_246415478.1">
    <property type="nucleotide sequence ID" value="NZ_JACHOA010000002.1"/>
</dbReference>
<evidence type="ECO:0000313" key="2">
    <source>
        <dbReference type="EMBL" id="MBB4613101.1"/>
    </source>
</evidence>
<dbReference type="GO" id="GO:0016491">
    <property type="term" value="F:oxidoreductase activity"/>
    <property type="evidence" value="ECO:0007669"/>
    <property type="project" value="InterPro"/>
</dbReference>
<name>A0A7W7AA51_9SPHN</name>